<protein>
    <submittedName>
        <fullName evidence="1">Uncharacterized protein</fullName>
    </submittedName>
</protein>
<dbReference type="AlphaFoldDB" id="A0A0E0DKP8"/>
<dbReference type="Gramene" id="OMERI05G00070.1">
    <property type="protein sequence ID" value="OMERI05G00070.1"/>
    <property type="gene ID" value="OMERI05G00070"/>
</dbReference>
<evidence type="ECO:0000313" key="2">
    <source>
        <dbReference type="Proteomes" id="UP000008021"/>
    </source>
</evidence>
<dbReference type="EnsemblPlants" id="OMERI05G00070.1">
    <property type="protein sequence ID" value="OMERI05G00070.1"/>
    <property type="gene ID" value="OMERI05G00070"/>
</dbReference>
<organism evidence="1">
    <name type="scientific">Oryza meridionalis</name>
    <dbReference type="NCBI Taxonomy" id="40149"/>
    <lineage>
        <taxon>Eukaryota</taxon>
        <taxon>Viridiplantae</taxon>
        <taxon>Streptophyta</taxon>
        <taxon>Embryophyta</taxon>
        <taxon>Tracheophyta</taxon>
        <taxon>Spermatophyta</taxon>
        <taxon>Magnoliopsida</taxon>
        <taxon>Liliopsida</taxon>
        <taxon>Poales</taxon>
        <taxon>Poaceae</taxon>
        <taxon>BOP clade</taxon>
        <taxon>Oryzoideae</taxon>
        <taxon>Oryzeae</taxon>
        <taxon>Oryzinae</taxon>
        <taxon>Oryza</taxon>
    </lineage>
</organism>
<sequence length="85" mass="8823">MLLAAGARKPKLRRASLLGLSIGRMKVEEKDFVLEPSAISVTFSLPPAVETTTVATASVPRYLAGTPPCLCKLQSAAAQTSPSPG</sequence>
<reference evidence="1" key="2">
    <citation type="submission" date="2018-05" db="EMBL/GenBank/DDBJ databases">
        <title>OmerRS3 (Oryza meridionalis Reference Sequence Version 3).</title>
        <authorList>
            <person name="Zhang J."/>
            <person name="Kudrna D."/>
            <person name="Lee S."/>
            <person name="Talag J."/>
            <person name="Welchert J."/>
            <person name="Wing R.A."/>
        </authorList>
    </citation>
    <scope>NUCLEOTIDE SEQUENCE [LARGE SCALE GENOMIC DNA]</scope>
    <source>
        <strain evidence="1">cv. OR44</strain>
    </source>
</reference>
<keyword evidence="2" id="KW-1185">Reference proteome</keyword>
<reference evidence="1" key="1">
    <citation type="submission" date="2015-04" db="UniProtKB">
        <authorList>
            <consortium name="EnsemblPlants"/>
        </authorList>
    </citation>
    <scope>IDENTIFICATION</scope>
</reference>
<dbReference type="Proteomes" id="UP000008021">
    <property type="component" value="Chromosome 5"/>
</dbReference>
<accession>A0A0E0DKP8</accession>
<dbReference type="HOGENOM" id="CLU_2516475_0_0_1"/>
<evidence type="ECO:0000313" key="1">
    <source>
        <dbReference type="EnsemblPlants" id="OMERI05G00070.1"/>
    </source>
</evidence>
<name>A0A0E0DKP8_9ORYZ</name>
<proteinExistence type="predicted"/>